<feature type="DNA-binding region" description="OmpR/PhoB-type" evidence="5">
    <location>
        <begin position="131"/>
        <end position="231"/>
    </location>
</feature>
<protein>
    <submittedName>
        <fullName evidence="8">Response regulator transcription factor</fullName>
    </submittedName>
</protein>
<dbReference type="AlphaFoldDB" id="A0AA41YK67"/>
<dbReference type="RefSeq" id="WP_264712464.1">
    <property type="nucleotide sequence ID" value="NZ_JAPDNT010000002.1"/>
</dbReference>
<dbReference type="GO" id="GO:0006355">
    <property type="term" value="P:regulation of DNA-templated transcription"/>
    <property type="evidence" value="ECO:0007669"/>
    <property type="project" value="InterPro"/>
</dbReference>
<dbReference type="Gene3D" id="3.40.50.2300">
    <property type="match status" value="1"/>
</dbReference>
<comment type="caution">
    <text evidence="8">The sequence shown here is derived from an EMBL/GenBank/DDBJ whole genome shotgun (WGS) entry which is preliminary data.</text>
</comment>
<dbReference type="GO" id="GO:0000156">
    <property type="term" value="F:phosphorelay response regulator activity"/>
    <property type="evidence" value="ECO:0007669"/>
    <property type="project" value="TreeGrafter"/>
</dbReference>
<name>A0AA41YK67_9PROT</name>
<dbReference type="SUPFAM" id="SSF52172">
    <property type="entry name" value="CheY-like"/>
    <property type="match status" value="1"/>
</dbReference>
<gene>
    <name evidence="8" type="ORF">OL599_04585</name>
</gene>
<dbReference type="PANTHER" id="PTHR48111">
    <property type="entry name" value="REGULATOR OF RPOS"/>
    <property type="match status" value="1"/>
</dbReference>
<keyword evidence="3 5" id="KW-0238">DNA-binding</keyword>
<evidence type="ECO:0000256" key="3">
    <source>
        <dbReference type="ARBA" id="ARBA00023125"/>
    </source>
</evidence>
<dbReference type="Pfam" id="PF00072">
    <property type="entry name" value="Response_reg"/>
    <property type="match status" value="1"/>
</dbReference>
<dbReference type="Gene3D" id="1.10.10.10">
    <property type="entry name" value="Winged helix-like DNA-binding domain superfamily/Winged helix DNA-binding domain"/>
    <property type="match status" value="1"/>
</dbReference>
<dbReference type="GO" id="GO:0000976">
    <property type="term" value="F:transcription cis-regulatory region binding"/>
    <property type="evidence" value="ECO:0007669"/>
    <property type="project" value="TreeGrafter"/>
</dbReference>
<dbReference type="Pfam" id="PF00486">
    <property type="entry name" value="Trans_reg_C"/>
    <property type="match status" value="1"/>
</dbReference>
<proteinExistence type="predicted"/>
<reference evidence="8" key="1">
    <citation type="submission" date="2022-09" db="EMBL/GenBank/DDBJ databases">
        <title>Rhodovastum sp. nov. RN2-1 isolated from soil in Seongnam, South Korea.</title>
        <authorList>
            <person name="Le N.T."/>
        </authorList>
    </citation>
    <scope>NUCLEOTIDE SEQUENCE</scope>
    <source>
        <strain evidence="8">RN2-1</strain>
    </source>
</reference>
<feature type="domain" description="Response regulatory" evidence="6">
    <location>
        <begin position="6"/>
        <end position="123"/>
    </location>
</feature>
<dbReference type="PROSITE" id="PS50110">
    <property type="entry name" value="RESPONSE_REGULATORY"/>
    <property type="match status" value="1"/>
</dbReference>
<keyword evidence="9" id="KW-1185">Reference proteome</keyword>
<dbReference type="Proteomes" id="UP001165679">
    <property type="component" value="Unassembled WGS sequence"/>
</dbReference>
<dbReference type="EMBL" id="JAPDNT010000002">
    <property type="protein sequence ID" value="MCW3473846.1"/>
    <property type="molecule type" value="Genomic_DNA"/>
</dbReference>
<evidence type="ECO:0000256" key="2">
    <source>
        <dbReference type="ARBA" id="ARBA00023012"/>
    </source>
</evidence>
<feature type="domain" description="OmpR/PhoB-type" evidence="7">
    <location>
        <begin position="131"/>
        <end position="231"/>
    </location>
</feature>
<evidence type="ECO:0000259" key="6">
    <source>
        <dbReference type="PROSITE" id="PS50110"/>
    </source>
</evidence>
<dbReference type="PANTHER" id="PTHR48111:SF40">
    <property type="entry name" value="PHOSPHATE REGULON TRANSCRIPTIONAL REGULATORY PROTEIN PHOB"/>
    <property type="match status" value="1"/>
</dbReference>
<dbReference type="InterPro" id="IPR039420">
    <property type="entry name" value="WalR-like"/>
</dbReference>
<evidence type="ECO:0000259" key="7">
    <source>
        <dbReference type="PROSITE" id="PS51755"/>
    </source>
</evidence>
<reference evidence="8" key="2">
    <citation type="submission" date="2022-10" db="EMBL/GenBank/DDBJ databases">
        <authorList>
            <person name="Trinh H.N."/>
        </authorList>
    </citation>
    <scope>NUCLEOTIDE SEQUENCE</scope>
    <source>
        <strain evidence="8">RN2-1</strain>
    </source>
</reference>
<dbReference type="GO" id="GO:0005829">
    <property type="term" value="C:cytosol"/>
    <property type="evidence" value="ECO:0007669"/>
    <property type="project" value="TreeGrafter"/>
</dbReference>
<sequence>MTCSKHILIATDDNGLAASIVTVLAADDAFQSTTVTSITELYSCIFADDARFGALLLDTATAGERECEVVSYLRRERVDIPIILLGTVRDERGAVSGLEAGANDYIAKPVRLLELKARLRAQLRMHETNENALLAVGPYEFRPALQELFDPTGARRIRLTKKEAELLAFLCRAHSTPVDCGTLLREVWGYSQRARTNTVGTHIYRLRRKIEADPLRTPILLRDKGGYRLNAGWTSGGDDGLAADAPAPLLAAAHARVRGRQPSLIPA</sequence>
<dbReference type="SMART" id="SM00448">
    <property type="entry name" value="REC"/>
    <property type="match status" value="1"/>
</dbReference>
<dbReference type="InterPro" id="IPR016032">
    <property type="entry name" value="Sig_transdc_resp-reg_C-effctor"/>
</dbReference>
<keyword evidence="2" id="KW-0902">Two-component regulatory system</keyword>
<accession>A0AA41YK67</accession>
<feature type="modified residue" description="4-aspartylphosphate" evidence="4">
    <location>
        <position position="58"/>
    </location>
</feature>
<dbReference type="InterPro" id="IPR011006">
    <property type="entry name" value="CheY-like_superfamily"/>
</dbReference>
<evidence type="ECO:0000313" key="9">
    <source>
        <dbReference type="Proteomes" id="UP001165679"/>
    </source>
</evidence>
<keyword evidence="1 4" id="KW-0597">Phosphoprotein</keyword>
<dbReference type="InterPro" id="IPR001789">
    <property type="entry name" value="Sig_transdc_resp-reg_receiver"/>
</dbReference>
<dbReference type="SUPFAM" id="SSF46894">
    <property type="entry name" value="C-terminal effector domain of the bipartite response regulators"/>
    <property type="match status" value="1"/>
</dbReference>
<dbReference type="SMART" id="SM00862">
    <property type="entry name" value="Trans_reg_C"/>
    <property type="match status" value="1"/>
</dbReference>
<dbReference type="CDD" id="cd00383">
    <property type="entry name" value="trans_reg_C"/>
    <property type="match status" value="1"/>
</dbReference>
<dbReference type="InterPro" id="IPR001867">
    <property type="entry name" value="OmpR/PhoB-type_DNA-bd"/>
</dbReference>
<evidence type="ECO:0000256" key="5">
    <source>
        <dbReference type="PROSITE-ProRule" id="PRU01091"/>
    </source>
</evidence>
<evidence type="ECO:0000256" key="1">
    <source>
        <dbReference type="ARBA" id="ARBA00022553"/>
    </source>
</evidence>
<dbReference type="PROSITE" id="PS51755">
    <property type="entry name" value="OMPR_PHOB"/>
    <property type="match status" value="1"/>
</dbReference>
<evidence type="ECO:0000256" key="4">
    <source>
        <dbReference type="PROSITE-ProRule" id="PRU00169"/>
    </source>
</evidence>
<organism evidence="8 9">
    <name type="scientific">Limobrevibacterium gyesilva</name>
    <dbReference type="NCBI Taxonomy" id="2991712"/>
    <lineage>
        <taxon>Bacteria</taxon>
        <taxon>Pseudomonadati</taxon>
        <taxon>Pseudomonadota</taxon>
        <taxon>Alphaproteobacteria</taxon>
        <taxon>Acetobacterales</taxon>
        <taxon>Acetobacteraceae</taxon>
        <taxon>Limobrevibacterium</taxon>
    </lineage>
</organism>
<dbReference type="InterPro" id="IPR036388">
    <property type="entry name" value="WH-like_DNA-bd_sf"/>
</dbReference>
<evidence type="ECO:0000313" key="8">
    <source>
        <dbReference type="EMBL" id="MCW3473846.1"/>
    </source>
</evidence>
<dbReference type="GO" id="GO:0032993">
    <property type="term" value="C:protein-DNA complex"/>
    <property type="evidence" value="ECO:0007669"/>
    <property type="project" value="TreeGrafter"/>
</dbReference>